<dbReference type="InterPro" id="IPR002213">
    <property type="entry name" value="UDP_glucos_trans"/>
</dbReference>
<dbReference type="Proteomes" id="UP000199001">
    <property type="component" value="Unassembled WGS sequence"/>
</dbReference>
<evidence type="ECO:0000259" key="3">
    <source>
        <dbReference type="Pfam" id="PF06722"/>
    </source>
</evidence>
<dbReference type="GO" id="GO:0016758">
    <property type="term" value="F:hexosyltransferase activity"/>
    <property type="evidence" value="ECO:0007669"/>
    <property type="project" value="InterPro"/>
</dbReference>
<proteinExistence type="inferred from homology"/>
<reference evidence="5" key="1">
    <citation type="submission" date="2016-06" db="EMBL/GenBank/DDBJ databases">
        <authorList>
            <person name="Varghese N."/>
            <person name="Submissions Spin"/>
        </authorList>
    </citation>
    <scope>NUCLEOTIDE SEQUENCE [LARGE SCALE GENOMIC DNA]</scope>
    <source>
        <strain evidence="5">DSM 43903</strain>
    </source>
</reference>
<dbReference type="InterPro" id="IPR006326">
    <property type="entry name" value="UDPGT_MGT-like"/>
</dbReference>
<dbReference type="OrthoDB" id="6620093at2"/>
<evidence type="ECO:0000256" key="1">
    <source>
        <dbReference type="ARBA" id="ARBA00009995"/>
    </source>
</evidence>
<name>A0A1C6VYI6_9ACTN</name>
<accession>A0A1C6VYI6</accession>
<dbReference type="GO" id="GO:0008194">
    <property type="term" value="F:UDP-glycosyltransferase activity"/>
    <property type="evidence" value="ECO:0007669"/>
    <property type="project" value="InterPro"/>
</dbReference>
<dbReference type="Gene3D" id="3.40.50.2000">
    <property type="entry name" value="Glycogen Phosphorylase B"/>
    <property type="match status" value="2"/>
</dbReference>
<dbReference type="RefSeq" id="WP_091106250.1">
    <property type="nucleotide sequence ID" value="NZ_FMHZ01000002.1"/>
</dbReference>
<dbReference type="PANTHER" id="PTHR48050:SF13">
    <property type="entry name" value="STEROL 3-BETA-GLUCOSYLTRANSFERASE UGT80A2"/>
    <property type="match status" value="1"/>
</dbReference>
<evidence type="ECO:0000256" key="2">
    <source>
        <dbReference type="ARBA" id="ARBA00022679"/>
    </source>
</evidence>
<dbReference type="SUPFAM" id="SSF53756">
    <property type="entry name" value="UDP-Glycosyltransferase/glycogen phosphorylase"/>
    <property type="match status" value="1"/>
</dbReference>
<sequence>MAHLLIVNVASHGLILPTLTVVTELVRRGHRVSYVTAGGFAEPVRAAGATVVPYRSEIIDADAAEVFGSDDLGVRPHLMYLRENVSVLRATAAALDGDVPDLVLYDDFPFVAGQLLAARWRRPAVRLSAAFASNEHYSFSRDMIALAGTIDPLDLPVFRDTLRDLLAEHGLSRSVVDCWNHVEELNLVFVPKAFQIAGDTFDDRFVFVGPCFDDRRFLGEWTRPAGDLPVVLVSLGTTFNDRPEFFRDCARAFDGQPWHVVMTLGGQVDPAALGDLPANVEAHRWVPHVKVLEQATVCVTHGGMGTLMEALYWGRPLVVVPQSFDVRPMARRVDQLGLGAVLPGEKADGDSLLAAVEAVAADPALIARVEAMRGHVRRAGGAARAADAVEAHLARAR</sequence>
<dbReference type="InterPro" id="IPR050426">
    <property type="entry name" value="Glycosyltransferase_28"/>
</dbReference>
<dbReference type="PANTHER" id="PTHR48050">
    <property type="entry name" value="STEROL 3-BETA-GLUCOSYLTRANSFERASE"/>
    <property type="match status" value="1"/>
</dbReference>
<keyword evidence="5" id="KW-1185">Reference proteome</keyword>
<dbReference type="AlphaFoldDB" id="A0A1C6VYI6"/>
<comment type="similarity">
    <text evidence="1">Belongs to the UDP-glycosyltransferase family.</text>
</comment>
<dbReference type="CDD" id="cd03784">
    <property type="entry name" value="GT1_Gtf-like"/>
    <property type="match status" value="1"/>
</dbReference>
<dbReference type="GO" id="GO:0017000">
    <property type="term" value="P:antibiotic biosynthetic process"/>
    <property type="evidence" value="ECO:0007669"/>
    <property type="project" value="UniProtKB-ARBA"/>
</dbReference>
<dbReference type="FunFam" id="3.40.50.2000:FF:000072">
    <property type="entry name" value="Glycosyl transferase"/>
    <property type="match status" value="1"/>
</dbReference>
<feature type="domain" description="Erythromycin biosynthesis protein CIII-like C-terminal" evidence="3">
    <location>
        <begin position="260"/>
        <end position="373"/>
    </location>
</feature>
<evidence type="ECO:0000313" key="4">
    <source>
        <dbReference type="EMBL" id="SCL71356.1"/>
    </source>
</evidence>
<keyword evidence="2 4" id="KW-0808">Transferase</keyword>
<dbReference type="NCBIfam" id="TIGR01426">
    <property type="entry name" value="MGT"/>
    <property type="match status" value="1"/>
</dbReference>
<protein>
    <submittedName>
        <fullName evidence="4">Glycosyltransferase, MGT family</fullName>
    </submittedName>
</protein>
<organism evidence="4 5">
    <name type="scientific">Micromonospora citrea</name>
    <dbReference type="NCBI Taxonomy" id="47855"/>
    <lineage>
        <taxon>Bacteria</taxon>
        <taxon>Bacillati</taxon>
        <taxon>Actinomycetota</taxon>
        <taxon>Actinomycetes</taxon>
        <taxon>Micromonosporales</taxon>
        <taxon>Micromonosporaceae</taxon>
        <taxon>Micromonospora</taxon>
    </lineage>
</organism>
<dbReference type="Pfam" id="PF06722">
    <property type="entry name" value="EryCIII-like_C"/>
    <property type="match status" value="1"/>
</dbReference>
<gene>
    <name evidence="4" type="ORF">GA0070606_5693</name>
</gene>
<dbReference type="EMBL" id="FMHZ01000002">
    <property type="protein sequence ID" value="SCL71356.1"/>
    <property type="molecule type" value="Genomic_DNA"/>
</dbReference>
<dbReference type="STRING" id="47855.GA0070606_5693"/>
<evidence type="ECO:0000313" key="5">
    <source>
        <dbReference type="Proteomes" id="UP000199001"/>
    </source>
</evidence>
<dbReference type="InterPro" id="IPR010610">
    <property type="entry name" value="EryCIII-like_C"/>
</dbReference>